<dbReference type="InterPro" id="IPR029056">
    <property type="entry name" value="Ribokinase-like"/>
</dbReference>
<dbReference type="Gene3D" id="3.40.1190.20">
    <property type="match status" value="1"/>
</dbReference>
<feature type="binding site" evidence="11">
    <location>
        <position position="124"/>
    </location>
    <ligand>
        <name>ATP</name>
        <dbReference type="ChEBI" id="CHEBI:30616"/>
    </ligand>
</feature>
<dbReference type="InterPro" id="IPR000417">
    <property type="entry name" value="Hyethyz_kinase"/>
</dbReference>
<keyword evidence="5 11" id="KW-0479">Metal-binding</keyword>
<sequence length="258" mass="27079">MTSSLTSDRIAEALEALRRATPRVHCITNAVAQSFTANVLLALGAVPSMTIAPEEVAGFASSADALLINLGTLDETRRLAIPIALRAAQEAKRPIVLDPVFVNRSEIRSAFARDLLQERPTILRANREEMAALFPSREPFDTLAESGAILAMTGAEDVVGESGRTLRLGNGHPLLARVTATGCAGGAVLAAFLAVETDPVIAAAMGVSVFNIAGEIAAERAAGPGSLVPALLDALYLLDGPEISKRLNIIEQREGRHA</sequence>
<dbReference type="GO" id="GO:0009229">
    <property type="term" value="P:thiamine diphosphate biosynthetic process"/>
    <property type="evidence" value="ECO:0007669"/>
    <property type="project" value="UniProtKB-UniRule"/>
</dbReference>
<dbReference type="PRINTS" id="PR01099">
    <property type="entry name" value="HYETHTZKNASE"/>
</dbReference>
<keyword evidence="9 11" id="KW-0460">Magnesium</keyword>
<organism evidence="12 13">
    <name type="scientific">Roseibium polysiphoniae</name>
    <dbReference type="NCBI Taxonomy" id="2571221"/>
    <lineage>
        <taxon>Bacteria</taxon>
        <taxon>Pseudomonadati</taxon>
        <taxon>Pseudomonadota</taxon>
        <taxon>Alphaproteobacteria</taxon>
        <taxon>Hyphomicrobiales</taxon>
        <taxon>Stappiaceae</taxon>
        <taxon>Roseibium</taxon>
    </lineage>
</organism>
<comment type="similarity">
    <text evidence="11">Belongs to the Thz kinase family.</text>
</comment>
<evidence type="ECO:0000256" key="3">
    <source>
        <dbReference type="ARBA" id="ARBA00004868"/>
    </source>
</evidence>
<evidence type="ECO:0000256" key="1">
    <source>
        <dbReference type="ARBA" id="ARBA00001771"/>
    </source>
</evidence>
<comment type="pathway">
    <text evidence="3 11">Cofactor biosynthesis; thiamine diphosphate biosynthesis; 4-methyl-5-(2-phosphoethyl)-thiazole from 5-(2-hydroxyethyl)-4-methylthiazole: step 1/1.</text>
</comment>
<reference evidence="12" key="2">
    <citation type="journal article" date="2021" name="Microorganisms">
        <title>Bacterial Dimethylsulfoniopropionate Biosynthesis in the East China Sea.</title>
        <authorList>
            <person name="Liu J."/>
            <person name="Zhang Y."/>
            <person name="Liu J."/>
            <person name="Zhong H."/>
            <person name="Williams B.T."/>
            <person name="Zheng Y."/>
            <person name="Curson A.R.J."/>
            <person name="Sun C."/>
            <person name="Sun H."/>
            <person name="Song D."/>
            <person name="Wagner Mackenzie B."/>
            <person name="Bermejo Martinez A."/>
            <person name="Todd J.D."/>
            <person name="Zhang X.H."/>
        </authorList>
    </citation>
    <scope>NUCLEOTIDE SEQUENCE</scope>
    <source>
        <strain evidence="12">AESS21</strain>
    </source>
</reference>
<protein>
    <recommendedName>
        <fullName evidence="11">Hydroxyethylthiazole kinase</fullName>
        <ecNumber evidence="11">2.7.1.50</ecNumber>
    </recommendedName>
    <alternativeName>
        <fullName evidence="11">4-methyl-5-beta-hydroxyethylthiazole kinase</fullName>
        <shortName evidence="11">TH kinase</shortName>
        <shortName evidence="11">Thz kinase</shortName>
    </alternativeName>
</protein>
<evidence type="ECO:0000256" key="9">
    <source>
        <dbReference type="ARBA" id="ARBA00022842"/>
    </source>
</evidence>
<dbReference type="GO" id="GO:0009228">
    <property type="term" value="P:thiamine biosynthetic process"/>
    <property type="evidence" value="ECO:0007669"/>
    <property type="project" value="UniProtKB-KW"/>
</dbReference>
<dbReference type="EMBL" id="QTKU01000002">
    <property type="protein sequence ID" value="MBS8260239.1"/>
    <property type="molecule type" value="Genomic_DNA"/>
</dbReference>
<evidence type="ECO:0000256" key="10">
    <source>
        <dbReference type="ARBA" id="ARBA00022977"/>
    </source>
</evidence>
<dbReference type="HAMAP" id="MF_00228">
    <property type="entry name" value="Thz_kinase"/>
    <property type="match status" value="1"/>
</dbReference>
<dbReference type="Proteomes" id="UP000705379">
    <property type="component" value="Unassembled WGS sequence"/>
</dbReference>
<accession>A0A944CCW4</accession>
<comment type="function">
    <text evidence="11">Catalyzes the phosphorylation of the hydroxyl group of 4-methyl-5-beta-hydroxyethylthiazole (THZ).</text>
</comment>
<comment type="cofactor">
    <cofactor evidence="2 11">
        <name>Mg(2+)</name>
        <dbReference type="ChEBI" id="CHEBI:18420"/>
    </cofactor>
</comment>
<dbReference type="SUPFAM" id="SSF53613">
    <property type="entry name" value="Ribokinase-like"/>
    <property type="match status" value="1"/>
</dbReference>
<feature type="binding site" evidence="11">
    <location>
        <position position="153"/>
    </location>
    <ligand>
        <name>ATP</name>
        <dbReference type="ChEBI" id="CHEBI:30616"/>
    </ligand>
</feature>
<dbReference type="AlphaFoldDB" id="A0A944CCW4"/>
<evidence type="ECO:0000256" key="5">
    <source>
        <dbReference type="ARBA" id="ARBA00022723"/>
    </source>
</evidence>
<evidence type="ECO:0000256" key="11">
    <source>
        <dbReference type="HAMAP-Rule" id="MF_00228"/>
    </source>
</evidence>
<evidence type="ECO:0000256" key="7">
    <source>
        <dbReference type="ARBA" id="ARBA00022777"/>
    </source>
</evidence>
<dbReference type="EC" id="2.7.1.50" evidence="11"/>
<evidence type="ECO:0000256" key="4">
    <source>
        <dbReference type="ARBA" id="ARBA00022679"/>
    </source>
</evidence>
<gene>
    <name evidence="11" type="primary">thiM</name>
    <name evidence="12" type="ORF">DYI23_08425</name>
</gene>
<evidence type="ECO:0000256" key="6">
    <source>
        <dbReference type="ARBA" id="ARBA00022741"/>
    </source>
</evidence>
<evidence type="ECO:0000313" key="13">
    <source>
        <dbReference type="Proteomes" id="UP000705379"/>
    </source>
</evidence>
<keyword evidence="6 11" id="KW-0547">Nucleotide-binding</keyword>
<keyword evidence="10 11" id="KW-0784">Thiamine biosynthesis</keyword>
<dbReference type="RefSeq" id="WP_213216442.1">
    <property type="nucleotide sequence ID" value="NZ_QTKU01000002.1"/>
</dbReference>
<dbReference type="GO" id="GO:0000287">
    <property type="term" value="F:magnesium ion binding"/>
    <property type="evidence" value="ECO:0007669"/>
    <property type="project" value="UniProtKB-UniRule"/>
</dbReference>
<evidence type="ECO:0000313" key="12">
    <source>
        <dbReference type="EMBL" id="MBS8260239.1"/>
    </source>
</evidence>
<dbReference type="GO" id="GO:0005524">
    <property type="term" value="F:ATP binding"/>
    <property type="evidence" value="ECO:0007669"/>
    <property type="project" value="UniProtKB-UniRule"/>
</dbReference>
<feature type="binding site" evidence="11">
    <location>
        <position position="180"/>
    </location>
    <ligand>
        <name>substrate</name>
    </ligand>
</feature>
<proteinExistence type="inferred from homology"/>
<evidence type="ECO:0000256" key="2">
    <source>
        <dbReference type="ARBA" id="ARBA00001946"/>
    </source>
</evidence>
<evidence type="ECO:0000256" key="8">
    <source>
        <dbReference type="ARBA" id="ARBA00022840"/>
    </source>
</evidence>
<reference evidence="12" key="1">
    <citation type="submission" date="2018-08" db="EMBL/GenBank/DDBJ databases">
        <authorList>
            <person name="Jin W."/>
            <person name="Wang H."/>
            <person name="Yang Y."/>
            <person name="Li M."/>
            <person name="Liu J."/>
        </authorList>
    </citation>
    <scope>NUCLEOTIDE SEQUENCE</scope>
    <source>
        <strain evidence="12">AESS21</strain>
    </source>
</reference>
<comment type="caution">
    <text evidence="12">The sequence shown here is derived from an EMBL/GenBank/DDBJ whole genome shotgun (WGS) entry which is preliminary data.</text>
</comment>
<dbReference type="Pfam" id="PF02110">
    <property type="entry name" value="HK"/>
    <property type="match status" value="1"/>
</dbReference>
<feature type="binding site" evidence="11">
    <location>
        <position position="49"/>
    </location>
    <ligand>
        <name>substrate</name>
    </ligand>
</feature>
<name>A0A944CCW4_9HYPH</name>
<dbReference type="CDD" id="cd01170">
    <property type="entry name" value="THZ_kinase"/>
    <property type="match status" value="1"/>
</dbReference>
<comment type="catalytic activity">
    <reaction evidence="1 11">
        <text>5-(2-hydroxyethyl)-4-methylthiazole + ATP = 4-methyl-5-(2-phosphooxyethyl)-thiazole + ADP + H(+)</text>
        <dbReference type="Rhea" id="RHEA:24212"/>
        <dbReference type="ChEBI" id="CHEBI:15378"/>
        <dbReference type="ChEBI" id="CHEBI:17957"/>
        <dbReference type="ChEBI" id="CHEBI:30616"/>
        <dbReference type="ChEBI" id="CHEBI:58296"/>
        <dbReference type="ChEBI" id="CHEBI:456216"/>
        <dbReference type="EC" id="2.7.1.50"/>
    </reaction>
</comment>
<keyword evidence="8 11" id="KW-0067">ATP-binding</keyword>
<keyword evidence="4 11" id="KW-0808">Transferase</keyword>
<dbReference type="PIRSF" id="PIRSF000513">
    <property type="entry name" value="Thz_kinase"/>
    <property type="match status" value="1"/>
</dbReference>
<dbReference type="GO" id="GO:0004417">
    <property type="term" value="F:hydroxyethylthiazole kinase activity"/>
    <property type="evidence" value="ECO:0007669"/>
    <property type="project" value="UniProtKB-UniRule"/>
</dbReference>
<keyword evidence="7 11" id="KW-0418">Kinase</keyword>